<evidence type="ECO:0000259" key="1">
    <source>
        <dbReference type="Pfam" id="PF05913"/>
    </source>
</evidence>
<feature type="domain" description="6-phospho-N-acetylmuramidase C-terminal" evidence="1">
    <location>
        <begin position="249"/>
        <end position="343"/>
    </location>
</feature>
<feature type="domain" description="6-phospho-N-acetylmuramidase N-terminal" evidence="2">
    <location>
        <begin position="2"/>
        <end position="229"/>
    </location>
</feature>
<dbReference type="Pfam" id="PF19200">
    <property type="entry name" value="MupG_N"/>
    <property type="match status" value="1"/>
</dbReference>
<sequence>MLGCSINLAEDLTANTHNYLLKMRNAGFEGVFTSLQAPEQTPEQTLKGLRELTKWCNDLGLGLVGDISKEGLKLLGMDAEADSIQKLGLTGVRIDAGFNSEEIAKLSQVMPVALNASTISESDILDLRAEHANFDHLEAWHNYYPRPNTGLDRNWFIQKNTWLKKYGFKVMAFVPGDSNLRGPIFAGLPTLEEHRNKSTFYAALDLLELGVDLVYIGDNDLSAASLEQFVEYLDGEKLLFHLREPIAKLSEHTWHQRADLSRDVIRLEEGRKLNLFQKLGKLAPRKRGCITSDNERYLRYEGELEIIKTDLPADTRVDVIGQILERDMDLLELVKAGQTIEFK</sequence>
<organism evidence="3 4">
    <name type="scientific">Lactobacillus psittaci DSM 15354</name>
    <dbReference type="NCBI Taxonomy" id="1122152"/>
    <lineage>
        <taxon>Bacteria</taxon>
        <taxon>Bacillati</taxon>
        <taxon>Bacillota</taxon>
        <taxon>Bacilli</taxon>
        <taxon>Lactobacillales</taxon>
        <taxon>Lactobacillaceae</taxon>
        <taxon>Lactobacillus</taxon>
    </lineage>
</organism>
<comment type="caution">
    <text evidence="3">The sequence shown here is derived from an EMBL/GenBank/DDBJ whole genome shotgun (WGS) entry which is preliminary data.</text>
</comment>
<dbReference type="PATRIC" id="fig|1122152.4.peg.926"/>
<dbReference type="AlphaFoldDB" id="A0A0R1S729"/>
<keyword evidence="4" id="KW-1185">Reference proteome</keyword>
<accession>A0A0R1S729</accession>
<name>A0A0R1S729_9LACO</name>
<dbReference type="STRING" id="1122152.GCA_000425905_00981"/>
<dbReference type="EMBL" id="AZFB01000004">
    <property type="protein sequence ID" value="KRL63332.1"/>
    <property type="molecule type" value="Genomic_DNA"/>
</dbReference>
<dbReference type="InterPro" id="IPR029000">
    <property type="entry name" value="Cyclophilin-like_dom_sf"/>
</dbReference>
<dbReference type="InterPro" id="IPR043797">
    <property type="entry name" value="MupG_N"/>
</dbReference>
<dbReference type="Gene3D" id="3.20.20.70">
    <property type="entry name" value="Aldolase class I"/>
    <property type="match status" value="1"/>
</dbReference>
<dbReference type="Gene3D" id="2.40.100.10">
    <property type="entry name" value="Cyclophilin-like"/>
    <property type="match status" value="1"/>
</dbReference>
<dbReference type="OrthoDB" id="5809921at2"/>
<gene>
    <name evidence="3" type="ORF">FC23_GL000902</name>
</gene>
<dbReference type="PANTHER" id="PTHR38435:SF2">
    <property type="entry name" value="DUF871 DOMAIN-CONTAINING PROTEIN"/>
    <property type="match status" value="1"/>
</dbReference>
<dbReference type="Proteomes" id="UP000051931">
    <property type="component" value="Unassembled WGS sequence"/>
</dbReference>
<dbReference type="InterPro" id="IPR008589">
    <property type="entry name" value="MupG"/>
</dbReference>
<protein>
    <recommendedName>
        <fullName evidence="5">Outer surface protein</fullName>
    </recommendedName>
</protein>
<evidence type="ECO:0000259" key="2">
    <source>
        <dbReference type="Pfam" id="PF19200"/>
    </source>
</evidence>
<dbReference type="InterPro" id="IPR017853">
    <property type="entry name" value="GH"/>
</dbReference>
<dbReference type="InterPro" id="IPR013785">
    <property type="entry name" value="Aldolase_TIM"/>
</dbReference>
<proteinExistence type="predicted"/>
<dbReference type="InterPro" id="IPR043894">
    <property type="entry name" value="MupG_C"/>
</dbReference>
<dbReference type="Pfam" id="PF05913">
    <property type="entry name" value="MupG_C"/>
    <property type="match status" value="1"/>
</dbReference>
<reference evidence="3 4" key="1">
    <citation type="journal article" date="2015" name="Genome Announc.">
        <title>Expanding the biotechnology potential of lactobacilli through comparative genomics of 213 strains and associated genera.</title>
        <authorList>
            <person name="Sun Z."/>
            <person name="Harris H.M."/>
            <person name="McCann A."/>
            <person name="Guo C."/>
            <person name="Argimon S."/>
            <person name="Zhang W."/>
            <person name="Yang X."/>
            <person name="Jeffery I.B."/>
            <person name="Cooney J.C."/>
            <person name="Kagawa T.F."/>
            <person name="Liu W."/>
            <person name="Song Y."/>
            <person name="Salvetti E."/>
            <person name="Wrobel A."/>
            <person name="Rasinkangas P."/>
            <person name="Parkhill J."/>
            <person name="Rea M.C."/>
            <person name="O'Sullivan O."/>
            <person name="Ritari J."/>
            <person name="Douillard F.P."/>
            <person name="Paul Ross R."/>
            <person name="Yang R."/>
            <person name="Briner A.E."/>
            <person name="Felis G.E."/>
            <person name="de Vos W.M."/>
            <person name="Barrangou R."/>
            <person name="Klaenhammer T.R."/>
            <person name="Caufield P.W."/>
            <person name="Cui Y."/>
            <person name="Zhang H."/>
            <person name="O'Toole P.W."/>
        </authorList>
    </citation>
    <scope>NUCLEOTIDE SEQUENCE [LARGE SCALE GENOMIC DNA]</scope>
    <source>
        <strain evidence="3 4">DSM 15354</strain>
    </source>
</reference>
<dbReference type="eggNOG" id="COG3589">
    <property type="taxonomic scope" value="Bacteria"/>
</dbReference>
<dbReference type="SUPFAM" id="SSF51445">
    <property type="entry name" value="(Trans)glycosidases"/>
    <property type="match status" value="1"/>
</dbReference>
<dbReference type="SUPFAM" id="SSF50891">
    <property type="entry name" value="Cyclophilin-like"/>
    <property type="match status" value="1"/>
</dbReference>
<evidence type="ECO:0008006" key="5">
    <source>
        <dbReference type="Google" id="ProtNLM"/>
    </source>
</evidence>
<dbReference type="RefSeq" id="WP_027824953.1">
    <property type="nucleotide sequence ID" value="NZ_AUEI01000007.1"/>
</dbReference>
<evidence type="ECO:0000313" key="3">
    <source>
        <dbReference type="EMBL" id="KRL63332.1"/>
    </source>
</evidence>
<evidence type="ECO:0000313" key="4">
    <source>
        <dbReference type="Proteomes" id="UP000051931"/>
    </source>
</evidence>
<dbReference type="PANTHER" id="PTHR38435">
    <property type="match status" value="1"/>
</dbReference>
<dbReference type="SMR" id="A0A0R1S729"/>